<proteinExistence type="predicted"/>
<sequence>MLKTIGLLSILPMLSLAFFIPFPVSFQEENKENHNTTVIESKYFQVNNTEEKICPFIEFVDKELCNTTTTTTKDFNTLNLELDPKDLCPLLHLVDISFCKSSKNFKMNTTKTTEKEYIDPKDLCPLLELIEIKLCS</sequence>
<dbReference type="EMBL" id="MN738973">
    <property type="protein sequence ID" value="QHT33700.1"/>
    <property type="molecule type" value="Genomic_DNA"/>
</dbReference>
<accession>A0A6C0EZR8</accession>
<protein>
    <submittedName>
        <fullName evidence="1">Uncharacterized protein</fullName>
    </submittedName>
</protein>
<evidence type="ECO:0000313" key="1">
    <source>
        <dbReference type="EMBL" id="QHT33700.1"/>
    </source>
</evidence>
<organism evidence="1">
    <name type="scientific">viral metagenome</name>
    <dbReference type="NCBI Taxonomy" id="1070528"/>
    <lineage>
        <taxon>unclassified sequences</taxon>
        <taxon>metagenomes</taxon>
        <taxon>organismal metagenomes</taxon>
    </lineage>
</organism>
<dbReference type="AlphaFoldDB" id="A0A6C0EZR8"/>
<name>A0A6C0EZR8_9ZZZZ</name>
<reference evidence="1" key="1">
    <citation type="journal article" date="2020" name="Nature">
        <title>Giant virus diversity and host interactions through global metagenomics.</title>
        <authorList>
            <person name="Schulz F."/>
            <person name="Roux S."/>
            <person name="Paez-Espino D."/>
            <person name="Jungbluth S."/>
            <person name="Walsh D.A."/>
            <person name="Denef V.J."/>
            <person name="McMahon K.D."/>
            <person name="Konstantinidis K.T."/>
            <person name="Eloe-Fadrosh E.A."/>
            <person name="Kyrpides N.C."/>
            <person name="Woyke T."/>
        </authorList>
    </citation>
    <scope>NUCLEOTIDE SEQUENCE</scope>
    <source>
        <strain evidence="1">GVMAG-M-3300009161-36</strain>
    </source>
</reference>